<accession>X0X5P8</accession>
<evidence type="ECO:0000256" key="8">
    <source>
        <dbReference type="ARBA" id="ARBA00023239"/>
    </source>
</evidence>
<feature type="transmembrane region" description="Helical" evidence="11">
    <location>
        <begin position="5"/>
        <end position="23"/>
    </location>
</feature>
<dbReference type="AlphaFoldDB" id="X0X5P8"/>
<dbReference type="GO" id="GO:0004609">
    <property type="term" value="F:phosphatidylserine decarboxylase activity"/>
    <property type="evidence" value="ECO:0007669"/>
    <property type="project" value="InterPro"/>
</dbReference>
<keyword evidence="7" id="KW-0594">Phospholipid biosynthesis</keyword>
<dbReference type="GO" id="GO:0008654">
    <property type="term" value="P:phospholipid biosynthetic process"/>
    <property type="evidence" value="ECO:0007669"/>
    <property type="project" value="UniProtKB-KW"/>
</dbReference>
<evidence type="ECO:0000256" key="3">
    <source>
        <dbReference type="ARBA" id="ARBA00022793"/>
    </source>
</evidence>
<keyword evidence="4" id="KW-0443">Lipid metabolism</keyword>
<keyword evidence="11" id="KW-1133">Transmembrane helix</keyword>
<evidence type="ECO:0000256" key="11">
    <source>
        <dbReference type="SAM" id="Phobius"/>
    </source>
</evidence>
<keyword evidence="10" id="KW-0670">Pyruvate</keyword>
<keyword evidence="3" id="KW-0210">Decarboxylase</keyword>
<feature type="non-terminal residue" evidence="12">
    <location>
        <position position="90"/>
    </location>
</feature>
<evidence type="ECO:0000256" key="9">
    <source>
        <dbReference type="ARBA" id="ARBA00023264"/>
    </source>
</evidence>
<protein>
    <recommendedName>
        <fullName evidence="13">Phosphatidylserine decarboxylase</fullName>
    </recommendedName>
</protein>
<proteinExistence type="predicted"/>
<keyword evidence="1" id="KW-1003">Cell membrane</keyword>
<evidence type="ECO:0000256" key="6">
    <source>
        <dbReference type="ARBA" id="ARBA00023145"/>
    </source>
</evidence>
<evidence type="ECO:0000256" key="7">
    <source>
        <dbReference type="ARBA" id="ARBA00023209"/>
    </source>
</evidence>
<dbReference type="EMBL" id="BARS01045952">
    <property type="protein sequence ID" value="GAG38375.1"/>
    <property type="molecule type" value="Genomic_DNA"/>
</dbReference>
<dbReference type="InterPro" id="IPR033175">
    <property type="entry name" value="PSD-A"/>
</dbReference>
<reference evidence="12" key="1">
    <citation type="journal article" date="2014" name="Front. Microbiol.">
        <title>High frequency of phylogenetically diverse reductive dehalogenase-homologous genes in deep subseafloor sedimentary metagenomes.</title>
        <authorList>
            <person name="Kawai M."/>
            <person name="Futagami T."/>
            <person name="Toyoda A."/>
            <person name="Takaki Y."/>
            <person name="Nishi S."/>
            <person name="Hori S."/>
            <person name="Arai W."/>
            <person name="Tsubouchi T."/>
            <person name="Morono Y."/>
            <person name="Uchiyama I."/>
            <person name="Ito T."/>
            <person name="Fujiyama A."/>
            <person name="Inagaki F."/>
            <person name="Takami H."/>
        </authorList>
    </citation>
    <scope>NUCLEOTIDE SEQUENCE</scope>
    <source>
        <strain evidence="12">Expedition CK06-06</strain>
    </source>
</reference>
<keyword evidence="9" id="KW-1208">Phospholipid metabolism</keyword>
<dbReference type="Pfam" id="PF02666">
    <property type="entry name" value="PS_Dcarbxylase"/>
    <property type="match status" value="1"/>
</dbReference>
<evidence type="ECO:0000256" key="2">
    <source>
        <dbReference type="ARBA" id="ARBA00022516"/>
    </source>
</evidence>
<comment type="caution">
    <text evidence="12">The sequence shown here is derived from an EMBL/GenBank/DDBJ whole genome shotgun (WGS) entry which is preliminary data.</text>
</comment>
<feature type="transmembrane region" description="Helical" evidence="11">
    <location>
        <begin position="29"/>
        <end position="50"/>
    </location>
</feature>
<keyword evidence="11" id="KW-0812">Transmembrane</keyword>
<sequence>MRLPLARYCIVDLLIIGGMLLGASVLAWLYVSVWLAAAFLVLFIFLLFFFRDPARKIPAQAGIVVSPADGRVVEIDQVQDCPLVPGRTLK</sequence>
<organism evidence="12">
    <name type="scientific">marine sediment metagenome</name>
    <dbReference type="NCBI Taxonomy" id="412755"/>
    <lineage>
        <taxon>unclassified sequences</taxon>
        <taxon>metagenomes</taxon>
        <taxon>ecological metagenomes</taxon>
    </lineage>
</organism>
<dbReference type="PANTHER" id="PTHR35809:SF1">
    <property type="entry name" value="ARCHAETIDYLSERINE DECARBOXYLASE PROENZYME-RELATED"/>
    <property type="match status" value="1"/>
</dbReference>
<dbReference type="InterPro" id="IPR003817">
    <property type="entry name" value="PS_Dcarbxylase"/>
</dbReference>
<evidence type="ECO:0000256" key="4">
    <source>
        <dbReference type="ARBA" id="ARBA00023098"/>
    </source>
</evidence>
<keyword evidence="8" id="KW-0456">Lyase</keyword>
<evidence type="ECO:0000256" key="10">
    <source>
        <dbReference type="ARBA" id="ARBA00023317"/>
    </source>
</evidence>
<gene>
    <name evidence="12" type="ORF">S01H1_69235</name>
</gene>
<keyword evidence="6" id="KW-0865">Zymogen</keyword>
<evidence type="ECO:0000313" key="12">
    <source>
        <dbReference type="EMBL" id="GAG38375.1"/>
    </source>
</evidence>
<evidence type="ECO:0000256" key="5">
    <source>
        <dbReference type="ARBA" id="ARBA00023136"/>
    </source>
</evidence>
<keyword evidence="5 11" id="KW-0472">Membrane</keyword>
<evidence type="ECO:0000256" key="1">
    <source>
        <dbReference type="ARBA" id="ARBA00022475"/>
    </source>
</evidence>
<name>X0X5P8_9ZZZZ</name>
<dbReference type="PANTHER" id="PTHR35809">
    <property type="entry name" value="ARCHAETIDYLSERINE DECARBOXYLASE PROENZYME-RELATED"/>
    <property type="match status" value="1"/>
</dbReference>
<evidence type="ECO:0008006" key="13">
    <source>
        <dbReference type="Google" id="ProtNLM"/>
    </source>
</evidence>
<keyword evidence="2" id="KW-0444">Lipid biosynthesis</keyword>